<proteinExistence type="inferred from homology"/>
<feature type="binding site" evidence="4">
    <location>
        <position position="140"/>
    </location>
    <ligand>
        <name>Mn(2+)</name>
        <dbReference type="ChEBI" id="CHEBI:29035"/>
        <label>1</label>
    </ligand>
</feature>
<evidence type="ECO:0000256" key="5">
    <source>
        <dbReference type="RuleBase" id="RU003684"/>
    </source>
</evidence>
<dbReference type="Pfam" id="PF00491">
    <property type="entry name" value="Arginase"/>
    <property type="match status" value="1"/>
</dbReference>
<reference evidence="6 7" key="1">
    <citation type="journal article" date="2017" name="Nat. Commun.">
        <title>'ARMAN' archaea depend on association with euryarchaeal host in culture and in situ.</title>
        <authorList>
            <person name="Golyshina O."/>
            <person name="Toshchakov S."/>
            <person name="Makarova K."/>
            <person name="Gavrilov S."/>
            <person name="Korzhenkov A."/>
            <person name="La Cono V."/>
            <person name="Arcadi E."/>
            <person name="Nechitaylo T."/>
            <person name="Ferrer M."/>
            <person name="Kublanov I."/>
            <person name="Wolf Y."/>
            <person name="Yakimov M."/>
            <person name="Golyshin P."/>
            <person name="Slesarev A."/>
            <person name="Kozyavkin S."/>
        </authorList>
    </citation>
    <scope>NUCLEOTIDE SEQUENCE [LARGE SCALE GENOMIC DNA]</scope>
    <source>
        <strain evidence="6 7">Mia14</strain>
    </source>
</reference>
<protein>
    <submittedName>
        <fullName evidence="6">Agmatinase</fullName>
    </submittedName>
</protein>
<dbReference type="GeneID" id="33313923"/>
<evidence type="ECO:0000313" key="7">
    <source>
        <dbReference type="Proteomes" id="UP000197679"/>
    </source>
</evidence>
<feature type="binding site" evidence="4">
    <location>
        <position position="113"/>
    </location>
    <ligand>
        <name>Mn(2+)</name>
        <dbReference type="ChEBI" id="CHEBI:29035"/>
        <label>1</label>
    </ligand>
</feature>
<feature type="binding site" evidence="4">
    <location>
        <position position="142"/>
    </location>
    <ligand>
        <name>Mn(2+)</name>
        <dbReference type="ChEBI" id="CHEBI:29035"/>
        <label>1</label>
    </ligand>
</feature>
<comment type="similarity">
    <text evidence="1">Belongs to the arginase family. Agmatinase subfamily.</text>
</comment>
<dbReference type="PROSITE" id="PS01053">
    <property type="entry name" value="ARGINASE_1"/>
    <property type="match status" value="1"/>
</dbReference>
<dbReference type="PANTHER" id="PTHR11358:SF26">
    <property type="entry name" value="GUANIDINO ACID HYDROLASE, MITOCHONDRIAL"/>
    <property type="match status" value="1"/>
</dbReference>
<dbReference type="RefSeq" id="WP_088819853.1">
    <property type="nucleotide sequence ID" value="NZ_CP019964.1"/>
</dbReference>
<sequence>MDILNSMPPYNLFGLEGSDYDKAKVVAIPIPYDSTTSYRSGSREGPHAVIEASRNIELYSEILEKDISRMGIYTTEEILPDVSSPENMVKRIESEVSHFLDDEKIPLVIGGEHTVMVGSLRAVSNKYGKDGFSVLHFDAHSDSRDSFMGSKYSHACVMARARELCDSCYSVGVRSIDEEDYRKYKDILYMKDINSMDDDSIADMIIRSTKKKLYFTFDLDVMDPSEMPSVGTPEPDGMRYKQISNILSKVFPEKEVIGMDFTELCPIPGFTAPNYIAAKLIYTALGYAFVANKK</sequence>
<keyword evidence="3 5" id="KW-0378">Hydrolase</keyword>
<dbReference type="OrthoDB" id="7186at2157"/>
<dbReference type="GO" id="GO:0033389">
    <property type="term" value="P:putrescine biosynthetic process from arginine, via agmatine"/>
    <property type="evidence" value="ECO:0007669"/>
    <property type="project" value="TreeGrafter"/>
</dbReference>
<evidence type="ECO:0000256" key="2">
    <source>
        <dbReference type="ARBA" id="ARBA00022723"/>
    </source>
</evidence>
<name>A0A218NMJ2_9ARCH</name>
<dbReference type="AlphaFoldDB" id="A0A218NMJ2"/>
<dbReference type="GO" id="GO:0046872">
    <property type="term" value="F:metal ion binding"/>
    <property type="evidence" value="ECO:0007669"/>
    <property type="project" value="UniProtKB-KW"/>
</dbReference>
<evidence type="ECO:0000256" key="3">
    <source>
        <dbReference type="ARBA" id="ARBA00022801"/>
    </source>
</evidence>
<dbReference type="InterPro" id="IPR005925">
    <property type="entry name" value="Agmatinase-rel"/>
</dbReference>
<dbReference type="CDD" id="cd11593">
    <property type="entry name" value="Agmatinase-like_2"/>
    <property type="match status" value="1"/>
</dbReference>
<organism evidence="6 7">
    <name type="scientific">Candidatus Mancarchaeum acidiphilum</name>
    <dbReference type="NCBI Taxonomy" id="1920749"/>
    <lineage>
        <taxon>Archaea</taxon>
        <taxon>Candidatus Micrarchaeota</taxon>
        <taxon>Candidatus Mancarchaeum</taxon>
    </lineage>
</organism>
<dbReference type="InterPro" id="IPR006035">
    <property type="entry name" value="Ureohydrolase"/>
</dbReference>
<dbReference type="GO" id="GO:0008783">
    <property type="term" value="F:agmatinase activity"/>
    <property type="evidence" value="ECO:0007669"/>
    <property type="project" value="TreeGrafter"/>
</dbReference>
<keyword evidence="7" id="KW-1185">Reference proteome</keyword>
<dbReference type="KEGG" id="marh:Mia14_0366"/>
<dbReference type="InterPro" id="IPR023696">
    <property type="entry name" value="Ureohydrolase_dom_sf"/>
</dbReference>
<gene>
    <name evidence="6" type="ORF">Mia14_0366</name>
</gene>
<evidence type="ECO:0000256" key="4">
    <source>
        <dbReference type="PIRSR" id="PIRSR036979-1"/>
    </source>
</evidence>
<comment type="cofactor">
    <cofactor evidence="4">
        <name>Mn(2+)</name>
        <dbReference type="ChEBI" id="CHEBI:29035"/>
    </cofactor>
    <text evidence="4">Binds 2 manganese ions per subunit.</text>
</comment>
<accession>A0A218NMJ2</accession>
<dbReference type="InterPro" id="IPR020855">
    <property type="entry name" value="Ureohydrolase_Mn_BS"/>
</dbReference>
<feature type="binding site" evidence="4">
    <location>
        <position position="138"/>
    </location>
    <ligand>
        <name>Mn(2+)</name>
        <dbReference type="ChEBI" id="CHEBI:29035"/>
        <label>1</label>
    </ligand>
</feature>
<keyword evidence="4" id="KW-0464">Manganese</keyword>
<dbReference type="NCBIfam" id="TIGR01230">
    <property type="entry name" value="agmatinase"/>
    <property type="match status" value="1"/>
</dbReference>
<dbReference type="PANTHER" id="PTHR11358">
    <property type="entry name" value="ARGINASE/AGMATINASE"/>
    <property type="match status" value="1"/>
</dbReference>
<dbReference type="Gene3D" id="3.40.800.10">
    <property type="entry name" value="Ureohydrolase domain"/>
    <property type="match status" value="1"/>
</dbReference>
<feature type="binding site" evidence="4">
    <location>
        <position position="218"/>
    </location>
    <ligand>
        <name>Mn(2+)</name>
        <dbReference type="ChEBI" id="CHEBI:29035"/>
        <label>1</label>
    </ligand>
</feature>
<feature type="binding site" evidence="4">
    <location>
        <position position="220"/>
    </location>
    <ligand>
        <name>Mn(2+)</name>
        <dbReference type="ChEBI" id="CHEBI:29035"/>
        <label>1</label>
    </ligand>
</feature>
<evidence type="ECO:0000313" key="6">
    <source>
        <dbReference type="EMBL" id="ASI13688.1"/>
    </source>
</evidence>
<dbReference type="PIRSF" id="PIRSF036979">
    <property type="entry name" value="Arginase"/>
    <property type="match status" value="1"/>
</dbReference>
<dbReference type="PROSITE" id="PS51409">
    <property type="entry name" value="ARGINASE_2"/>
    <property type="match status" value="1"/>
</dbReference>
<dbReference type="Proteomes" id="UP000197679">
    <property type="component" value="Chromosome"/>
</dbReference>
<dbReference type="SUPFAM" id="SSF52768">
    <property type="entry name" value="Arginase/deacetylase"/>
    <property type="match status" value="1"/>
</dbReference>
<evidence type="ECO:0000256" key="1">
    <source>
        <dbReference type="ARBA" id="ARBA00009227"/>
    </source>
</evidence>
<keyword evidence="2 4" id="KW-0479">Metal-binding</keyword>
<dbReference type="EMBL" id="CP019964">
    <property type="protein sequence ID" value="ASI13688.1"/>
    <property type="molecule type" value="Genomic_DNA"/>
</dbReference>